<organism evidence="1">
    <name type="scientific">marine sediment metagenome</name>
    <dbReference type="NCBI Taxonomy" id="412755"/>
    <lineage>
        <taxon>unclassified sequences</taxon>
        <taxon>metagenomes</taxon>
        <taxon>ecological metagenomes</taxon>
    </lineage>
</organism>
<sequence length="92" mass="10027">VSIGRSGISTPQSYMDESIAEVAIWNVALSNAEVALLAKGFSPLLIKPESLVSYWPLVRDDDNDWIGGFDLTAFNTPTVSDHPPVIMHPVFV</sequence>
<dbReference type="Gene3D" id="2.60.120.200">
    <property type="match status" value="1"/>
</dbReference>
<dbReference type="EMBL" id="LAZR01063217">
    <property type="protein sequence ID" value="KKK59939.1"/>
    <property type="molecule type" value="Genomic_DNA"/>
</dbReference>
<evidence type="ECO:0000313" key="1">
    <source>
        <dbReference type="EMBL" id="KKK59939.1"/>
    </source>
</evidence>
<dbReference type="InterPro" id="IPR013320">
    <property type="entry name" value="ConA-like_dom_sf"/>
</dbReference>
<gene>
    <name evidence="1" type="ORF">LCGC14_3029330</name>
</gene>
<protein>
    <recommendedName>
        <fullName evidence="2">LamG-like jellyroll fold domain-containing protein</fullName>
    </recommendedName>
</protein>
<feature type="non-terminal residue" evidence="1">
    <location>
        <position position="1"/>
    </location>
</feature>
<reference evidence="1" key="1">
    <citation type="journal article" date="2015" name="Nature">
        <title>Complex archaea that bridge the gap between prokaryotes and eukaryotes.</title>
        <authorList>
            <person name="Spang A."/>
            <person name="Saw J.H."/>
            <person name="Jorgensen S.L."/>
            <person name="Zaremba-Niedzwiedzka K."/>
            <person name="Martijn J."/>
            <person name="Lind A.E."/>
            <person name="van Eijk R."/>
            <person name="Schleper C."/>
            <person name="Guy L."/>
            <person name="Ettema T.J."/>
        </authorList>
    </citation>
    <scope>NUCLEOTIDE SEQUENCE</scope>
</reference>
<dbReference type="SUPFAM" id="SSF49899">
    <property type="entry name" value="Concanavalin A-like lectins/glucanases"/>
    <property type="match status" value="1"/>
</dbReference>
<evidence type="ECO:0008006" key="2">
    <source>
        <dbReference type="Google" id="ProtNLM"/>
    </source>
</evidence>
<accession>A0A0F8Z0Q1</accession>
<comment type="caution">
    <text evidence="1">The sequence shown here is derived from an EMBL/GenBank/DDBJ whole genome shotgun (WGS) entry which is preliminary data.</text>
</comment>
<name>A0A0F8Z0Q1_9ZZZZ</name>
<proteinExistence type="predicted"/>
<dbReference type="AlphaFoldDB" id="A0A0F8Z0Q1"/>